<dbReference type="EMBL" id="CDMZ01000761">
    <property type="protein sequence ID" value="CEM21000.1"/>
    <property type="molecule type" value="Genomic_DNA"/>
</dbReference>
<dbReference type="InterPro" id="IPR011051">
    <property type="entry name" value="RmlC_Cupin_sf"/>
</dbReference>
<feature type="domain" description="Pirin C-terminal" evidence="5">
    <location>
        <begin position="459"/>
        <end position="562"/>
    </location>
</feature>
<dbReference type="Pfam" id="PF02566">
    <property type="entry name" value="OsmC"/>
    <property type="match status" value="1"/>
</dbReference>
<dbReference type="InterPro" id="IPR012093">
    <property type="entry name" value="Pirin"/>
</dbReference>
<evidence type="ECO:0000256" key="2">
    <source>
        <dbReference type="RuleBase" id="RU003457"/>
    </source>
</evidence>
<protein>
    <recommendedName>
        <fullName evidence="7">Pirin N-terminal domain-containing protein</fullName>
    </recommendedName>
</protein>
<dbReference type="InterPro" id="IPR008778">
    <property type="entry name" value="Pirin_C_dom"/>
</dbReference>
<dbReference type="InterPro" id="IPR036102">
    <property type="entry name" value="OsmC/Ohrsf"/>
</dbReference>
<reference evidence="6" key="1">
    <citation type="submission" date="2014-11" db="EMBL/GenBank/DDBJ databases">
        <authorList>
            <person name="Otto D Thomas"/>
            <person name="Naeem Raeece"/>
        </authorList>
    </citation>
    <scope>NUCLEOTIDE SEQUENCE</scope>
</reference>
<dbReference type="AlphaFoldDB" id="A0A0G4FZF0"/>
<dbReference type="Gene3D" id="3.30.300.20">
    <property type="match status" value="1"/>
</dbReference>
<dbReference type="Pfam" id="PF02678">
    <property type="entry name" value="Pirin"/>
    <property type="match status" value="1"/>
</dbReference>
<comment type="similarity">
    <text evidence="1 2">Belongs to the pirin family.</text>
</comment>
<name>A0A0G4FZF0_9ALVE</name>
<accession>A0A0G4FZF0</accession>
<dbReference type="InterPro" id="IPR003718">
    <property type="entry name" value="OsmC/Ohr_fam"/>
</dbReference>
<proteinExistence type="inferred from homology"/>
<evidence type="ECO:0008006" key="7">
    <source>
        <dbReference type="Google" id="ProtNLM"/>
    </source>
</evidence>
<evidence type="ECO:0000259" key="5">
    <source>
        <dbReference type="Pfam" id="PF05726"/>
    </source>
</evidence>
<dbReference type="PANTHER" id="PTHR13903">
    <property type="entry name" value="PIRIN-RELATED"/>
    <property type="match status" value="1"/>
</dbReference>
<dbReference type="Pfam" id="PF05726">
    <property type="entry name" value="Pirin_C"/>
    <property type="match status" value="1"/>
</dbReference>
<feature type="domain" description="Pirin N-terminal" evidence="4">
    <location>
        <begin position="262"/>
        <end position="376"/>
    </location>
</feature>
<organism evidence="6">
    <name type="scientific">Chromera velia CCMP2878</name>
    <dbReference type="NCBI Taxonomy" id="1169474"/>
    <lineage>
        <taxon>Eukaryota</taxon>
        <taxon>Sar</taxon>
        <taxon>Alveolata</taxon>
        <taxon>Colpodellida</taxon>
        <taxon>Chromeraceae</taxon>
        <taxon>Chromera</taxon>
    </lineage>
</organism>
<evidence type="ECO:0000256" key="1">
    <source>
        <dbReference type="ARBA" id="ARBA00008416"/>
    </source>
</evidence>
<gene>
    <name evidence="6" type="ORF">Cvel_3970</name>
</gene>
<evidence type="ECO:0000313" key="6">
    <source>
        <dbReference type="EMBL" id="CEM21000.1"/>
    </source>
</evidence>
<dbReference type="SUPFAM" id="SSF51182">
    <property type="entry name" value="RmlC-like cupins"/>
    <property type="match status" value="1"/>
</dbReference>
<sequence length="594" mass="64860">MLRQLLQTRRVLSSHAQWLSRVSRPFQSENQVLPQCQTLLRGHIPKQARTMSVFVQGGEMISQGDAVKGSESSGKSPFEQRIRINNHTITSDEPVSIGGQDAGPSPYDLLLSALGSCTSMTLKMYADRKKIPLTGVCVELTHQKVYAKDCEGCFDEESKAQKQGSGGKLDKIGRAITLHGDQLSDEQKQRLLQIANLCPVHKTLEASSIVLTALKQPEMRVEEKGEKGRNEGTSSDKVKVLPVESVVTSKAQVLVPGKKMTVRRIFPSLKKRSVGPFVFFDHMGPVDVGGEGGEDETIDVGPHPHIQISTLTYLFSGAIMHRDSTGACCPILPGEVNLMVAGRGVVHSERGKESLHMWDTDPVTKAKELHGMQCWLALPPSDRDCTPAFLHVSASEIEDITDSVRMSGGVRARAVMDPSKPFRVPLPQSNSDEEKQSTEKSTSELILGYRPLLYDLELLDNTAGVQVPVPHGFETAVYVAEGEIVVDGSADQPETALGLGESAVFPPCALSNAVVSLRVASQCSKARVVLLGGLPLENPRFMLWNFVGTSKEEIDRAAQQWLHRDLSRFPSVVGEPLQDSIPLPSNYKPLSRSH</sequence>
<dbReference type="CDD" id="cd02909">
    <property type="entry name" value="cupin_pirin_N"/>
    <property type="match status" value="1"/>
</dbReference>
<evidence type="ECO:0000259" key="4">
    <source>
        <dbReference type="Pfam" id="PF02678"/>
    </source>
</evidence>
<feature type="compositionally biased region" description="Basic and acidic residues" evidence="3">
    <location>
        <begin position="432"/>
        <end position="441"/>
    </location>
</feature>
<dbReference type="InterPro" id="IPR014710">
    <property type="entry name" value="RmlC-like_jellyroll"/>
</dbReference>
<dbReference type="InterPro" id="IPR015946">
    <property type="entry name" value="KH_dom-like_a/b"/>
</dbReference>
<dbReference type="SUPFAM" id="SSF82784">
    <property type="entry name" value="OsmC-like"/>
    <property type="match status" value="1"/>
</dbReference>
<dbReference type="CDD" id="cd02247">
    <property type="entry name" value="cupin_pirin_C"/>
    <property type="match status" value="1"/>
</dbReference>
<dbReference type="VEuPathDB" id="CryptoDB:Cvel_3970"/>
<dbReference type="InterPro" id="IPR003829">
    <property type="entry name" value="Pirin_N_dom"/>
</dbReference>
<dbReference type="PANTHER" id="PTHR13903:SF8">
    <property type="entry name" value="PIRIN"/>
    <property type="match status" value="1"/>
</dbReference>
<feature type="region of interest" description="Disordered" evidence="3">
    <location>
        <begin position="418"/>
        <end position="441"/>
    </location>
</feature>
<evidence type="ECO:0000256" key="3">
    <source>
        <dbReference type="SAM" id="MobiDB-lite"/>
    </source>
</evidence>
<dbReference type="Gene3D" id="2.60.120.10">
    <property type="entry name" value="Jelly Rolls"/>
    <property type="match status" value="1"/>
</dbReference>